<proteinExistence type="predicted"/>
<reference evidence="1 2" key="1">
    <citation type="submission" date="2013-04" db="EMBL/GenBank/DDBJ databases">
        <authorList>
            <person name="Harkins D.M."/>
            <person name="Durkin A.S."/>
            <person name="Brinkac L.M."/>
            <person name="Haft D.H."/>
            <person name="Selengut J.D."/>
            <person name="Sanka R."/>
            <person name="DePew J."/>
            <person name="Purushe J."/>
            <person name="Hartskeerl R.A."/>
            <person name="Ahmed A."/>
            <person name="van der Linden H."/>
            <person name="Goris M.G.A."/>
            <person name="Vinetz J.M."/>
            <person name="Sutton G.G."/>
            <person name="Nierman W.C."/>
            <person name="Fouts D.E."/>
        </authorList>
    </citation>
    <scope>NUCLEOTIDE SEQUENCE [LARGE SCALE GENOMIC DNA]</scope>
    <source>
        <strain evidence="1 2">Sao Paulo</strain>
    </source>
</reference>
<dbReference type="Proteomes" id="UP000013996">
    <property type="component" value="Unassembled WGS sequence"/>
</dbReference>
<dbReference type="STRING" id="1249483.LEP1GSC202_0281"/>
<evidence type="ECO:0000313" key="1">
    <source>
        <dbReference type="EMBL" id="EOQ86930.1"/>
    </source>
</evidence>
<organism evidence="1 2">
    <name type="scientific">Leptospira yanagawae serovar Saopaulo str. Sao Paulo = ATCC 700523</name>
    <dbReference type="NCBI Taxonomy" id="1249483"/>
    <lineage>
        <taxon>Bacteria</taxon>
        <taxon>Pseudomonadati</taxon>
        <taxon>Spirochaetota</taxon>
        <taxon>Spirochaetia</taxon>
        <taxon>Leptospirales</taxon>
        <taxon>Leptospiraceae</taxon>
        <taxon>Leptospira</taxon>
    </lineage>
</organism>
<accession>A0A5E8H8D3</accession>
<protein>
    <submittedName>
        <fullName evidence="1">Uncharacterized protein</fullName>
    </submittedName>
</protein>
<gene>
    <name evidence="1" type="ORF">LEP1GSC202_0281</name>
</gene>
<evidence type="ECO:0000313" key="2">
    <source>
        <dbReference type="Proteomes" id="UP000013996"/>
    </source>
</evidence>
<sequence>MVSLSSTTKIFAATLEFTMQKACVTKFFWQGFFETLGFSTSLNEKDYPH</sequence>
<dbReference type="EMBL" id="AOGX02000047">
    <property type="protein sequence ID" value="EOQ86930.1"/>
    <property type="molecule type" value="Genomic_DNA"/>
</dbReference>
<name>A0A5E8H8D3_9LEPT</name>
<comment type="caution">
    <text evidence="1">The sequence shown here is derived from an EMBL/GenBank/DDBJ whole genome shotgun (WGS) entry which is preliminary data.</text>
</comment>
<dbReference type="AlphaFoldDB" id="A0A5E8H8D3"/>